<evidence type="ECO:0000313" key="5">
    <source>
        <dbReference type="EMBL" id="EJK74740.1"/>
    </source>
</evidence>
<feature type="compositionally biased region" description="Basic residues" evidence="3">
    <location>
        <begin position="43"/>
        <end position="59"/>
    </location>
</feature>
<keyword evidence="6" id="KW-1185">Reference proteome</keyword>
<evidence type="ECO:0000259" key="4">
    <source>
        <dbReference type="Pfam" id="PF13359"/>
    </source>
</evidence>
<keyword evidence="2" id="KW-0479">Metal-binding</keyword>
<feature type="compositionally biased region" description="Polar residues" evidence="3">
    <location>
        <begin position="63"/>
        <end position="75"/>
    </location>
</feature>
<organism evidence="5 6">
    <name type="scientific">Thalassiosira oceanica</name>
    <name type="common">Marine diatom</name>
    <dbReference type="NCBI Taxonomy" id="159749"/>
    <lineage>
        <taxon>Eukaryota</taxon>
        <taxon>Sar</taxon>
        <taxon>Stramenopiles</taxon>
        <taxon>Ochrophyta</taxon>
        <taxon>Bacillariophyta</taxon>
        <taxon>Coscinodiscophyceae</taxon>
        <taxon>Thalassiosirophycidae</taxon>
        <taxon>Thalassiosirales</taxon>
        <taxon>Thalassiosiraceae</taxon>
        <taxon>Thalassiosira</taxon>
    </lineage>
</organism>
<dbReference type="GO" id="GO:0046872">
    <property type="term" value="F:metal ion binding"/>
    <property type="evidence" value="ECO:0007669"/>
    <property type="project" value="UniProtKB-KW"/>
</dbReference>
<dbReference type="InterPro" id="IPR027806">
    <property type="entry name" value="HARBI1_dom"/>
</dbReference>
<dbReference type="OrthoDB" id="111228at2759"/>
<dbReference type="EMBL" id="AGNL01003403">
    <property type="protein sequence ID" value="EJK74740.1"/>
    <property type="molecule type" value="Genomic_DNA"/>
</dbReference>
<feature type="region of interest" description="Disordered" evidence="3">
    <location>
        <begin position="1"/>
        <end position="100"/>
    </location>
</feature>
<evidence type="ECO:0000256" key="1">
    <source>
        <dbReference type="ARBA" id="ARBA00001968"/>
    </source>
</evidence>
<dbReference type="Pfam" id="PF13359">
    <property type="entry name" value="DDE_Tnp_4"/>
    <property type="match status" value="1"/>
</dbReference>
<reference evidence="5 6" key="1">
    <citation type="journal article" date="2012" name="Genome Biol.">
        <title>Genome and low-iron response of an oceanic diatom adapted to chronic iron limitation.</title>
        <authorList>
            <person name="Lommer M."/>
            <person name="Specht M."/>
            <person name="Roy A.S."/>
            <person name="Kraemer L."/>
            <person name="Andreson R."/>
            <person name="Gutowska M.A."/>
            <person name="Wolf J."/>
            <person name="Bergner S.V."/>
            <person name="Schilhabel M.B."/>
            <person name="Klostermeier U.C."/>
            <person name="Beiko R.G."/>
            <person name="Rosenstiel P."/>
            <person name="Hippler M."/>
            <person name="Laroche J."/>
        </authorList>
    </citation>
    <scope>NUCLEOTIDE SEQUENCE [LARGE SCALE GENOMIC DNA]</scope>
    <source>
        <strain evidence="5 6">CCMP1005</strain>
    </source>
</reference>
<protein>
    <recommendedName>
        <fullName evidence="4">DDE Tnp4 domain-containing protein</fullName>
    </recommendedName>
</protein>
<evidence type="ECO:0000256" key="3">
    <source>
        <dbReference type="SAM" id="MobiDB-lite"/>
    </source>
</evidence>
<dbReference type="Proteomes" id="UP000266841">
    <property type="component" value="Unassembled WGS sequence"/>
</dbReference>
<comment type="caution">
    <text evidence="5">The sequence shown here is derived from an EMBL/GenBank/DDBJ whole genome shotgun (WGS) entry which is preliminary data.</text>
</comment>
<evidence type="ECO:0000313" key="6">
    <source>
        <dbReference type="Proteomes" id="UP000266841"/>
    </source>
</evidence>
<dbReference type="AlphaFoldDB" id="K0TB80"/>
<evidence type="ECO:0000256" key="2">
    <source>
        <dbReference type="ARBA" id="ARBA00022723"/>
    </source>
</evidence>
<name>K0TB80_THAOC</name>
<comment type="cofactor">
    <cofactor evidence="1">
        <name>a divalent metal cation</name>
        <dbReference type="ChEBI" id="CHEBI:60240"/>
    </cofactor>
</comment>
<proteinExistence type="predicted"/>
<accession>K0TB80</accession>
<gene>
    <name evidence="5" type="ORF">THAOC_03560</name>
</gene>
<feature type="domain" description="DDE Tnp4" evidence="4">
    <location>
        <begin position="378"/>
        <end position="507"/>
    </location>
</feature>
<sequence>MGPSFPVHHGRSGLDSARSYRGDGPWNSRGLIGSANGVVATSSRRRVASRSRRGRRGAHRFVSSEQSRASRTSLTMPKVRRRRERTGAMRSGPINENSVYSRPMHLDANQVGFRWRLQREMIRAGEAARDYLAMLPFIASFTILVQNDVISLGAAMAATSLARLCQLKFHENYNLFLNLTRLDQQYHDIPFDEEAENRSTTPRMPRQHIRLNTWSEYECRRFTGFKRHELIRLYTCFDLVGQTSANGRIRVPNGGGHAGWDSPTLIYVTSYSEGRRPFGVTVFHGYSVTLTIDMRLSFAIKGLGRFASRFHYFYTQIERYCQRALDYYDINGTLTHINVGLIYLPFIIFGFIDCSVFRVYRPFSSTVNQFYAGSQRNPRYHDAQRAVYTGWKKFHGIKIETVMLPNGLSTVYGPVSARVFDTTGVAVMSGIDQFLQVLMQGWNITYYLFGDGVYNTSTLSRIRSYFRTYRRVDVLTRDQIVVNQRLKACRELIEHTYADLQNIFRLCPLPSNFKLGQSHPYAQSQLRLAKALDRGQGQNWQTLRFSFGMANRPREKRVESREWSCSPYARLSPTSPLSLGVDRSAHLQRDYSVDYSTLGASVGSAGTTTIGRVELLHGLPWWPDDGAHGTYLFIPNTSPMMCCGRMAIPMALRPPLSIKRAGATANLCIIARARPAEVSEPLITSLL</sequence>